<dbReference type="RefSeq" id="WP_089323204.1">
    <property type="nucleotide sequence ID" value="NZ_FZOB01000007.1"/>
</dbReference>
<dbReference type="AlphaFoldDB" id="A0A238ZCE0"/>
<reference evidence="3" key="1">
    <citation type="submission" date="2017-06" db="EMBL/GenBank/DDBJ databases">
        <authorList>
            <person name="Varghese N."/>
            <person name="Submissions S."/>
        </authorList>
    </citation>
    <scope>NUCLEOTIDE SEQUENCE [LARGE SCALE GENOMIC DNA]</scope>
    <source>
        <strain evidence="3">DSM 15668</strain>
    </source>
</reference>
<gene>
    <name evidence="2" type="ORF">SAMN06265340_10780</name>
</gene>
<evidence type="ECO:0000313" key="2">
    <source>
        <dbReference type="EMBL" id="SNR80433.1"/>
    </source>
</evidence>
<feature type="signal peptide" evidence="1">
    <location>
        <begin position="1"/>
        <end position="22"/>
    </location>
</feature>
<organism evidence="2 3">
    <name type="scientific">Desulfurobacterium atlanticum</name>
    <dbReference type="NCBI Taxonomy" id="240169"/>
    <lineage>
        <taxon>Bacteria</taxon>
        <taxon>Pseudomonadati</taxon>
        <taxon>Aquificota</taxon>
        <taxon>Aquificia</taxon>
        <taxon>Desulfurobacteriales</taxon>
        <taxon>Desulfurobacteriaceae</taxon>
        <taxon>Desulfurobacterium</taxon>
    </lineage>
</organism>
<accession>A0A238ZCE0</accession>
<feature type="chain" id="PRO_5012150318" description="PEGA domain-containing protein" evidence="1">
    <location>
        <begin position="23"/>
        <end position="468"/>
    </location>
</feature>
<proteinExistence type="predicted"/>
<evidence type="ECO:0000256" key="1">
    <source>
        <dbReference type="SAM" id="SignalP"/>
    </source>
</evidence>
<protein>
    <recommendedName>
        <fullName evidence="4">PEGA domain-containing protein</fullName>
    </recommendedName>
</protein>
<evidence type="ECO:0008006" key="4">
    <source>
        <dbReference type="Google" id="ProtNLM"/>
    </source>
</evidence>
<evidence type="ECO:0000313" key="3">
    <source>
        <dbReference type="Proteomes" id="UP000198405"/>
    </source>
</evidence>
<dbReference type="Proteomes" id="UP000198405">
    <property type="component" value="Unassembled WGS sequence"/>
</dbReference>
<keyword evidence="1" id="KW-0732">Signal</keyword>
<dbReference type="EMBL" id="FZOB01000007">
    <property type="protein sequence ID" value="SNR80433.1"/>
    <property type="molecule type" value="Genomic_DNA"/>
</dbReference>
<name>A0A238ZCE0_9BACT</name>
<keyword evidence="3" id="KW-1185">Reference proteome</keyword>
<sequence length="468" mass="53493">MEKLSKIIFVLLILFGAVKPSAGQTLNCSCEALGESYFCSFGKTQEEARKNLAKNIYTFIKSKSVKKVSKNRNGYTKSYRGETLTLTELPLIGVSIKRCNGYYIAFISKADYRNGIKTLYLNLVKSIKTASSFKQIEEIKEQLFQISKVGALTGVKLPINLYYETLNEKYISLTKAAIKDTELKLNEYILLVSENRMDFDQFNEKVTESINNLKKLKEKVKSCKECTLLIDTTITNLSSGKHKVYEKLPGKITIFITKGEGTIYVNGERKGNAVTIEDLHERDYSIKVEGYRDYETRVFTVKVKKGREIKKEIKLWNFEKTFNRSVKIGFSSSFNTGYLEYHQFFNFKNVPLFKLFWNISAGHSFSRSGTEIRAGLGLKLFRKNEKEFLWMAGNKVISISTGVFIGYYGFNDKEDASFSFVRPFLSFELGMNEYFGIEAGGFYQNILGKDEEINPPHGGIFSSCNIYF</sequence>